<proteinExistence type="inferred from homology"/>
<evidence type="ECO:0000256" key="1">
    <source>
        <dbReference type="ARBA" id="ARBA00004413"/>
    </source>
</evidence>
<evidence type="ECO:0000256" key="6">
    <source>
        <dbReference type="ARBA" id="ARBA00023306"/>
    </source>
</evidence>
<evidence type="ECO:0000256" key="2">
    <source>
        <dbReference type="ARBA" id="ARBA00022473"/>
    </source>
</evidence>
<dbReference type="PANTHER" id="PTHR31083">
    <property type="entry name" value="UPSTREAM OF FLC PROTEIN (DUF966)"/>
    <property type="match status" value="1"/>
</dbReference>
<accession>R7W8M8</accession>
<protein>
    <recommendedName>
        <fullName evidence="9">SOSEKI DIX-like domain-containing protein</fullName>
    </recommendedName>
</protein>
<comment type="subcellular location">
    <subcellularLocation>
        <location evidence="1">Cell membrane</location>
        <topology evidence="1">Peripheral membrane protein</topology>
        <orientation evidence="1">Cytoplasmic side</orientation>
    </subcellularLocation>
</comment>
<keyword evidence="5" id="KW-0472">Membrane</keyword>
<evidence type="ECO:0000256" key="3">
    <source>
        <dbReference type="ARBA" id="ARBA00022475"/>
    </source>
</evidence>
<evidence type="ECO:0000256" key="7">
    <source>
        <dbReference type="ARBA" id="ARBA00024211"/>
    </source>
</evidence>
<name>R7W8M8_AEGTA</name>
<dbReference type="Pfam" id="PF06136">
    <property type="entry name" value="SOK"/>
    <property type="match status" value="1"/>
</dbReference>
<keyword evidence="6" id="KW-0131">Cell cycle</keyword>
<evidence type="ECO:0000313" key="10">
    <source>
        <dbReference type="EnsemblPlants" id="EMT18251"/>
    </source>
</evidence>
<organism evidence="10">
    <name type="scientific">Aegilops tauschii</name>
    <name type="common">Tausch's goatgrass</name>
    <name type="synonym">Aegilops squarrosa</name>
    <dbReference type="NCBI Taxonomy" id="37682"/>
    <lineage>
        <taxon>Eukaryota</taxon>
        <taxon>Viridiplantae</taxon>
        <taxon>Streptophyta</taxon>
        <taxon>Embryophyta</taxon>
        <taxon>Tracheophyta</taxon>
        <taxon>Spermatophyta</taxon>
        <taxon>Magnoliopsida</taxon>
        <taxon>Liliopsida</taxon>
        <taxon>Poales</taxon>
        <taxon>Poaceae</taxon>
        <taxon>BOP clade</taxon>
        <taxon>Pooideae</taxon>
        <taxon>Triticodae</taxon>
        <taxon>Triticeae</taxon>
        <taxon>Triticinae</taxon>
        <taxon>Aegilops</taxon>
    </lineage>
</organism>
<evidence type="ECO:0000256" key="5">
    <source>
        <dbReference type="ARBA" id="ARBA00023136"/>
    </source>
</evidence>
<reference evidence="10" key="1">
    <citation type="submission" date="2015-06" db="UniProtKB">
        <authorList>
            <consortium name="EnsemblPlants"/>
        </authorList>
    </citation>
    <scope>IDENTIFICATION</scope>
</reference>
<feature type="domain" description="SOSEKI DIX-like" evidence="9">
    <location>
        <begin position="1"/>
        <end position="44"/>
    </location>
</feature>
<dbReference type="InterPro" id="IPR048351">
    <property type="entry name" value="SOK_DIX"/>
</dbReference>
<dbReference type="EnsemblPlants" id="EMT18251">
    <property type="protein sequence ID" value="EMT18251"/>
    <property type="gene ID" value="F775_18410"/>
</dbReference>
<feature type="compositionally biased region" description="Basic residues" evidence="8">
    <location>
        <begin position="143"/>
        <end position="159"/>
    </location>
</feature>
<comment type="similarity">
    <text evidence="7">Belongs to the SOSEKI family.</text>
</comment>
<keyword evidence="4" id="KW-0132">Cell division</keyword>
<feature type="compositionally biased region" description="Basic residues" evidence="8">
    <location>
        <begin position="176"/>
        <end position="187"/>
    </location>
</feature>
<dbReference type="GO" id="GO:0051258">
    <property type="term" value="P:protein polymerization"/>
    <property type="evidence" value="ECO:0007669"/>
    <property type="project" value="UniProtKB-ARBA"/>
</dbReference>
<dbReference type="GO" id="GO:0005886">
    <property type="term" value="C:plasma membrane"/>
    <property type="evidence" value="ECO:0007669"/>
    <property type="project" value="UniProtKB-SubCell"/>
</dbReference>
<evidence type="ECO:0000256" key="8">
    <source>
        <dbReference type="SAM" id="MobiDB-lite"/>
    </source>
</evidence>
<evidence type="ECO:0000259" key="9">
    <source>
        <dbReference type="Pfam" id="PF06136"/>
    </source>
</evidence>
<dbReference type="InterPro" id="IPR010369">
    <property type="entry name" value="SOK"/>
</dbReference>
<keyword evidence="2" id="KW-0217">Developmental protein</keyword>
<dbReference type="PANTHER" id="PTHR31083:SF41">
    <property type="entry name" value="OS01G0975000 PROTEIN"/>
    <property type="match status" value="1"/>
</dbReference>
<sequence>MADAYSWSSKQSYKTDYVWHDLTTEDPVHPASGVEYVLKGPELLHLLPVLDFARRLRRHILVLLHLQLPGREQEEDAYRAISRAHDRRKKWSSFDLGQYGVAAARIGTWADAAMQTGEKHGRHRGLEPSPPQQPTTSSEPTRSRRRRRPAGPTRWRRSSRTTPAWPPPRTPSPLGGRKRMRAWHSRA</sequence>
<dbReference type="AlphaFoldDB" id="R7W8M8"/>
<evidence type="ECO:0000256" key="4">
    <source>
        <dbReference type="ARBA" id="ARBA00022618"/>
    </source>
</evidence>
<keyword evidence="3" id="KW-1003">Cell membrane</keyword>
<feature type="region of interest" description="Disordered" evidence="8">
    <location>
        <begin position="116"/>
        <end position="187"/>
    </location>
</feature>
<dbReference type="GO" id="GO:0051301">
    <property type="term" value="P:cell division"/>
    <property type="evidence" value="ECO:0007669"/>
    <property type="project" value="UniProtKB-KW"/>
</dbReference>